<feature type="compositionally biased region" description="Basic and acidic residues" evidence="2">
    <location>
        <begin position="758"/>
        <end position="794"/>
    </location>
</feature>
<evidence type="ECO:0000256" key="2">
    <source>
        <dbReference type="SAM" id="MobiDB-lite"/>
    </source>
</evidence>
<dbReference type="GO" id="GO:0036503">
    <property type="term" value="P:ERAD pathway"/>
    <property type="evidence" value="ECO:0007669"/>
    <property type="project" value="TreeGrafter"/>
</dbReference>
<name>A0A2P7ZKE5_9PEZI</name>
<dbReference type="OrthoDB" id="27934at2759"/>
<evidence type="ECO:0000256" key="4">
    <source>
        <dbReference type="SAM" id="SignalP"/>
    </source>
</evidence>
<feature type="transmembrane region" description="Helical" evidence="3">
    <location>
        <begin position="812"/>
        <end position="832"/>
    </location>
</feature>
<evidence type="ECO:0000313" key="5">
    <source>
        <dbReference type="EMBL" id="PSK48678.1"/>
    </source>
</evidence>
<dbReference type="STRING" id="40998.A0A2P7ZKE5"/>
<feature type="region of interest" description="Disordered" evidence="2">
    <location>
        <begin position="843"/>
        <end position="895"/>
    </location>
</feature>
<feature type="signal peptide" evidence="4">
    <location>
        <begin position="1"/>
        <end position="25"/>
    </location>
</feature>
<dbReference type="InterPro" id="IPR006597">
    <property type="entry name" value="Sel1-like"/>
</dbReference>
<gene>
    <name evidence="5" type="ORF">B9Z65_89</name>
</gene>
<protein>
    <submittedName>
        <fullName evidence="5">Protein sel-1 1</fullName>
    </submittedName>
</protein>
<keyword evidence="3" id="KW-0812">Transmembrane</keyword>
<feature type="chain" id="PRO_5015189432" evidence="4">
    <location>
        <begin position="26"/>
        <end position="895"/>
    </location>
</feature>
<proteinExistence type="inferred from homology"/>
<feature type="region of interest" description="Disordered" evidence="2">
    <location>
        <begin position="39"/>
        <end position="63"/>
    </location>
</feature>
<keyword evidence="6" id="KW-1185">Reference proteome</keyword>
<feature type="region of interest" description="Disordered" evidence="2">
    <location>
        <begin position="758"/>
        <end position="804"/>
    </location>
</feature>
<dbReference type="PANTHER" id="PTHR11102">
    <property type="entry name" value="SEL-1-LIKE PROTEIN"/>
    <property type="match status" value="1"/>
</dbReference>
<evidence type="ECO:0000256" key="3">
    <source>
        <dbReference type="SAM" id="Phobius"/>
    </source>
</evidence>
<keyword evidence="3" id="KW-1133">Transmembrane helix</keyword>
<keyword evidence="3" id="KW-0472">Membrane</keyword>
<dbReference type="SMART" id="SM00671">
    <property type="entry name" value="SEL1"/>
    <property type="match status" value="10"/>
</dbReference>
<dbReference type="SUPFAM" id="SSF81901">
    <property type="entry name" value="HCP-like"/>
    <property type="match status" value="3"/>
</dbReference>
<comment type="caution">
    <text evidence="5">The sequence shown here is derived from an EMBL/GenBank/DDBJ whole genome shotgun (WGS) entry which is preliminary data.</text>
</comment>
<accession>A0A2P7ZKE5</accession>
<reference evidence="5 6" key="1">
    <citation type="submission" date="2017-05" db="EMBL/GenBank/DDBJ databases">
        <title>Draft genome sequence of Elsinoe australis.</title>
        <authorList>
            <person name="Cheng Q."/>
        </authorList>
    </citation>
    <scope>NUCLEOTIDE SEQUENCE [LARGE SCALE GENOMIC DNA]</scope>
    <source>
        <strain evidence="5 6">NL1</strain>
    </source>
</reference>
<sequence length="895" mass="98235">MRRLSWQFLPLLLLFLISWLSLCAARDVLENEESSLPVILDDEPGSTHTEFSEEEYAGEGTKNDGAKAVETALSILSRIQSPKPSLVRLPKNEGLLGSTVHYAKEVFYLLFMNGPTHTELTTQSTSATSSPKLSNSLRRAVSLLKDAATEHQNPDAFYMLAEMNFHGNYTYPRNYTAAFEYYHSLAGLSGNASAQQMLGFMYATGIGGAVPQDQARALLYHTFAAEQGDTRSQMTVAYRHHAGIGTPRNCESAVKYYRQVAAKAVSFYKSGPPGGHVLVRNAYRLADEEGGVYGEGASVSSAGPNAKQGGPTSDAYADIADVLEYLDFQARKGDLRASFNLAKLYYDGARGMERDLPRAKDEFMRIARMYWLSGGKTASDAPAIVEKLAPRAAGYLGRMFLRGEGTRQSYEIAQIWLKRGVEYGDALSQYSLGVMYMQGLGVPKDAIRAASYLGSAADSDMAVAQTDLGVLFLDQGDVSTARSYFELAVRSGHVEAYYYLAELAHQGLGRERSCNVAAAFYKIAAEKAEVVSGSFIEANEAHEAGDTQRALVAYMMAAEQGWENAQANVAWILDRTSPKWGVPALLGRVIPRIGDAPSDNSHSSATSDAALALIYWTRSARQQNLDSLLKAGDYHLSGLGTAPSPENAAACYTAAAESMRSAQAMWNLGWMHESGLGVEKDYHLAKRYYDLALETNREAYLPVKLSLLVLRAKSWWNGVRGGAVRGIQEEVKTKRKRGFWEWIGEFLDNDRRMWDEEGGAEGHARDDWDLGELRTGDRERQVRQDARERGQRPEGEEEFPGAEYFVDPGDEALFESLGIVVLAGLLAGLIWWRQQRVRRGNAARDAARRQGLGEGEGGQQQQQQGGQDQAPQGQIYPAPDDPDFAPWAAPGGVGH</sequence>
<organism evidence="5 6">
    <name type="scientific">Elsinoe australis</name>
    <dbReference type="NCBI Taxonomy" id="40998"/>
    <lineage>
        <taxon>Eukaryota</taxon>
        <taxon>Fungi</taxon>
        <taxon>Dikarya</taxon>
        <taxon>Ascomycota</taxon>
        <taxon>Pezizomycotina</taxon>
        <taxon>Dothideomycetes</taxon>
        <taxon>Dothideomycetidae</taxon>
        <taxon>Myriangiales</taxon>
        <taxon>Elsinoaceae</taxon>
        <taxon>Elsinoe</taxon>
    </lineage>
</organism>
<dbReference type="PANTHER" id="PTHR11102:SF147">
    <property type="entry name" value="SEL1L ADAPTOR SUBUNIT OF ERAD E3 UBIQUITIN LIGASE"/>
    <property type="match status" value="1"/>
</dbReference>
<evidence type="ECO:0000313" key="6">
    <source>
        <dbReference type="Proteomes" id="UP000243723"/>
    </source>
</evidence>
<dbReference type="InterPro" id="IPR050767">
    <property type="entry name" value="Sel1_AlgK"/>
</dbReference>
<dbReference type="AlphaFoldDB" id="A0A2P7ZKE5"/>
<comment type="similarity">
    <text evidence="1">Belongs to the sel-1 family.</text>
</comment>
<evidence type="ECO:0000256" key="1">
    <source>
        <dbReference type="ARBA" id="ARBA00038101"/>
    </source>
</evidence>
<keyword evidence="4" id="KW-0732">Signal</keyword>
<dbReference type="InterPro" id="IPR011990">
    <property type="entry name" value="TPR-like_helical_dom_sf"/>
</dbReference>
<dbReference type="Pfam" id="PF08238">
    <property type="entry name" value="Sel1"/>
    <property type="match status" value="10"/>
</dbReference>
<dbReference type="EMBL" id="NHZQ01000174">
    <property type="protein sequence ID" value="PSK48678.1"/>
    <property type="molecule type" value="Genomic_DNA"/>
</dbReference>
<dbReference type="GO" id="GO:0005789">
    <property type="term" value="C:endoplasmic reticulum membrane"/>
    <property type="evidence" value="ECO:0007669"/>
    <property type="project" value="TreeGrafter"/>
</dbReference>
<feature type="compositionally biased region" description="Low complexity" evidence="2">
    <location>
        <begin position="859"/>
        <end position="895"/>
    </location>
</feature>
<dbReference type="Gene3D" id="1.25.40.10">
    <property type="entry name" value="Tetratricopeptide repeat domain"/>
    <property type="match status" value="3"/>
</dbReference>
<dbReference type="Proteomes" id="UP000243723">
    <property type="component" value="Unassembled WGS sequence"/>
</dbReference>